<name>G7JKR6_MEDTR</name>
<dbReference type="PaxDb" id="3880-AES87568"/>
<gene>
    <name evidence="1" type="ordered locus">MTR_4g030100</name>
</gene>
<dbReference type="HOGENOM" id="CLU_2816251_0_0_1"/>
<sequence length="67" mass="8017">MSQTRFLLARIRFQRCFQENLRKTKARLQIMHEQFKVDQFLVDILTFQLNFGLPRSHSPQNPEGLTP</sequence>
<reference evidence="1 3" key="2">
    <citation type="journal article" date="2014" name="BMC Genomics">
        <title>An improved genome release (version Mt4.0) for the model legume Medicago truncatula.</title>
        <authorList>
            <person name="Tang H."/>
            <person name="Krishnakumar V."/>
            <person name="Bidwell S."/>
            <person name="Rosen B."/>
            <person name="Chan A."/>
            <person name="Zhou S."/>
            <person name="Gentzbittel L."/>
            <person name="Childs K.L."/>
            <person name="Yandell M."/>
            <person name="Gundlach H."/>
            <person name="Mayer K.F."/>
            <person name="Schwartz D.C."/>
            <person name="Town C.D."/>
        </authorList>
    </citation>
    <scope>GENOME REANNOTATION</scope>
    <source>
        <strain evidence="2 3">cv. Jemalong A17</strain>
    </source>
</reference>
<keyword evidence="3" id="KW-1185">Reference proteome</keyword>
<evidence type="ECO:0000313" key="1">
    <source>
        <dbReference type="EMBL" id="AES87568.1"/>
    </source>
</evidence>
<dbReference type="EMBL" id="CM001220">
    <property type="protein sequence ID" value="AES87568.1"/>
    <property type="molecule type" value="Genomic_DNA"/>
</dbReference>
<reference evidence="1 3" key="1">
    <citation type="journal article" date="2011" name="Nature">
        <title>The Medicago genome provides insight into the evolution of rhizobial symbioses.</title>
        <authorList>
            <person name="Young N.D."/>
            <person name="Debelle F."/>
            <person name="Oldroyd G.E."/>
            <person name="Geurts R."/>
            <person name="Cannon S.B."/>
            <person name="Udvardi M.K."/>
            <person name="Benedito V.A."/>
            <person name="Mayer K.F."/>
            <person name="Gouzy J."/>
            <person name="Schoof H."/>
            <person name="Van de Peer Y."/>
            <person name="Proost S."/>
            <person name="Cook D.R."/>
            <person name="Meyers B.C."/>
            <person name="Spannagl M."/>
            <person name="Cheung F."/>
            <person name="De Mita S."/>
            <person name="Krishnakumar V."/>
            <person name="Gundlach H."/>
            <person name="Zhou S."/>
            <person name="Mudge J."/>
            <person name="Bharti A.K."/>
            <person name="Murray J.D."/>
            <person name="Naoumkina M.A."/>
            <person name="Rosen B."/>
            <person name="Silverstein K.A."/>
            <person name="Tang H."/>
            <person name="Rombauts S."/>
            <person name="Zhao P.X."/>
            <person name="Zhou P."/>
            <person name="Barbe V."/>
            <person name="Bardou P."/>
            <person name="Bechner M."/>
            <person name="Bellec A."/>
            <person name="Berger A."/>
            <person name="Berges H."/>
            <person name="Bidwell S."/>
            <person name="Bisseling T."/>
            <person name="Choisne N."/>
            <person name="Couloux A."/>
            <person name="Denny R."/>
            <person name="Deshpande S."/>
            <person name="Dai X."/>
            <person name="Doyle J.J."/>
            <person name="Dudez A.M."/>
            <person name="Farmer A.D."/>
            <person name="Fouteau S."/>
            <person name="Franken C."/>
            <person name="Gibelin C."/>
            <person name="Gish J."/>
            <person name="Goldstein S."/>
            <person name="Gonzalez A.J."/>
            <person name="Green P.J."/>
            <person name="Hallab A."/>
            <person name="Hartog M."/>
            <person name="Hua A."/>
            <person name="Humphray S.J."/>
            <person name="Jeong D.H."/>
            <person name="Jing Y."/>
            <person name="Jocker A."/>
            <person name="Kenton S.M."/>
            <person name="Kim D.J."/>
            <person name="Klee K."/>
            <person name="Lai H."/>
            <person name="Lang C."/>
            <person name="Lin S."/>
            <person name="Macmil S.L."/>
            <person name="Magdelenat G."/>
            <person name="Matthews L."/>
            <person name="McCorrison J."/>
            <person name="Monaghan E.L."/>
            <person name="Mun J.H."/>
            <person name="Najar F.Z."/>
            <person name="Nicholson C."/>
            <person name="Noirot C."/>
            <person name="O'Bleness M."/>
            <person name="Paule C.R."/>
            <person name="Poulain J."/>
            <person name="Prion F."/>
            <person name="Qin B."/>
            <person name="Qu C."/>
            <person name="Retzel E.F."/>
            <person name="Riddle C."/>
            <person name="Sallet E."/>
            <person name="Samain S."/>
            <person name="Samson N."/>
            <person name="Sanders I."/>
            <person name="Saurat O."/>
            <person name="Scarpelli C."/>
            <person name="Schiex T."/>
            <person name="Segurens B."/>
            <person name="Severin A.J."/>
            <person name="Sherrier D.J."/>
            <person name="Shi R."/>
            <person name="Sims S."/>
            <person name="Singer S.R."/>
            <person name="Sinharoy S."/>
            <person name="Sterck L."/>
            <person name="Viollet A."/>
            <person name="Wang B.B."/>
            <person name="Wang K."/>
            <person name="Wang M."/>
            <person name="Wang X."/>
            <person name="Warfsmann J."/>
            <person name="Weissenbach J."/>
            <person name="White D.D."/>
            <person name="White J.D."/>
            <person name="Wiley G.B."/>
            <person name="Wincker P."/>
            <person name="Xing Y."/>
            <person name="Yang L."/>
            <person name="Yao Z."/>
            <person name="Ying F."/>
            <person name="Zhai J."/>
            <person name="Zhou L."/>
            <person name="Zuber A."/>
            <person name="Denarie J."/>
            <person name="Dixon R.A."/>
            <person name="May G.D."/>
            <person name="Schwartz D.C."/>
            <person name="Rogers J."/>
            <person name="Quetier F."/>
            <person name="Town C.D."/>
            <person name="Roe B.A."/>
        </authorList>
    </citation>
    <scope>NUCLEOTIDE SEQUENCE [LARGE SCALE GENOMIC DNA]</scope>
    <source>
        <strain evidence="1">A17</strain>
        <strain evidence="2 3">cv. Jemalong A17</strain>
    </source>
</reference>
<protein>
    <submittedName>
        <fullName evidence="1 2">Uncharacterized protein</fullName>
    </submittedName>
</protein>
<reference evidence="2" key="3">
    <citation type="submission" date="2015-04" db="UniProtKB">
        <authorList>
            <consortium name="EnsemblPlants"/>
        </authorList>
    </citation>
    <scope>IDENTIFICATION</scope>
    <source>
        <strain evidence="2">cv. Jemalong A17</strain>
    </source>
</reference>
<proteinExistence type="predicted"/>
<dbReference type="AlphaFoldDB" id="G7JKR6"/>
<evidence type="ECO:0000313" key="3">
    <source>
        <dbReference type="Proteomes" id="UP000002051"/>
    </source>
</evidence>
<organism evidence="1 3">
    <name type="scientific">Medicago truncatula</name>
    <name type="common">Barrel medic</name>
    <name type="synonym">Medicago tribuloides</name>
    <dbReference type="NCBI Taxonomy" id="3880"/>
    <lineage>
        <taxon>Eukaryota</taxon>
        <taxon>Viridiplantae</taxon>
        <taxon>Streptophyta</taxon>
        <taxon>Embryophyta</taxon>
        <taxon>Tracheophyta</taxon>
        <taxon>Spermatophyta</taxon>
        <taxon>Magnoliopsida</taxon>
        <taxon>eudicotyledons</taxon>
        <taxon>Gunneridae</taxon>
        <taxon>Pentapetalae</taxon>
        <taxon>rosids</taxon>
        <taxon>fabids</taxon>
        <taxon>Fabales</taxon>
        <taxon>Fabaceae</taxon>
        <taxon>Papilionoideae</taxon>
        <taxon>50 kb inversion clade</taxon>
        <taxon>NPAAA clade</taxon>
        <taxon>Hologalegina</taxon>
        <taxon>IRL clade</taxon>
        <taxon>Trifolieae</taxon>
        <taxon>Medicago</taxon>
    </lineage>
</organism>
<evidence type="ECO:0000313" key="2">
    <source>
        <dbReference type="EnsemblPlants" id="AES87568"/>
    </source>
</evidence>
<dbReference type="EnsemblPlants" id="AES87568">
    <property type="protein sequence ID" value="AES87568"/>
    <property type="gene ID" value="MTR_4g030100"/>
</dbReference>
<accession>G7JKR6</accession>
<dbReference type="Proteomes" id="UP000002051">
    <property type="component" value="Chromosome 4"/>
</dbReference>